<evidence type="ECO:0000259" key="3">
    <source>
        <dbReference type="Pfam" id="PF00857"/>
    </source>
</evidence>
<feature type="domain" description="Isochorismatase-like" evidence="3">
    <location>
        <begin position="214"/>
        <end position="294"/>
    </location>
</feature>
<dbReference type="HOGENOM" id="CLU_068979_0_0_1"/>
<evidence type="ECO:0000313" key="5">
    <source>
        <dbReference type="Proteomes" id="UP000007963"/>
    </source>
</evidence>
<dbReference type="OrthoDB" id="167809at2759"/>
<evidence type="ECO:0000256" key="1">
    <source>
        <dbReference type="ARBA" id="ARBA00006336"/>
    </source>
</evidence>
<dbReference type="Pfam" id="PF00857">
    <property type="entry name" value="Isochorismatase"/>
    <property type="match status" value="1"/>
</dbReference>
<evidence type="ECO:0000256" key="2">
    <source>
        <dbReference type="ARBA" id="ARBA00022801"/>
    </source>
</evidence>
<reference evidence="5" key="1">
    <citation type="submission" date="2005-09" db="EMBL/GenBank/DDBJ databases">
        <title>Annotation of the Aspergillus terreus NIH2624 genome.</title>
        <authorList>
            <person name="Birren B.W."/>
            <person name="Lander E.S."/>
            <person name="Galagan J.E."/>
            <person name="Nusbaum C."/>
            <person name="Devon K."/>
            <person name="Henn M."/>
            <person name="Ma L.-J."/>
            <person name="Jaffe D.B."/>
            <person name="Butler J."/>
            <person name="Alvarez P."/>
            <person name="Gnerre S."/>
            <person name="Grabherr M."/>
            <person name="Kleber M."/>
            <person name="Mauceli E.W."/>
            <person name="Brockman W."/>
            <person name="Rounsley S."/>
            <person name="Young S.K."/>
            <person name="LaButti K."/>
            <person name="Pushparaj V."/>
            <person name="DeCaprio D."/>
            <person name="Crawford M."/>
            <person name="Koehrsen M."/>
            <person name="Engels R."/>
            <person name="Montgomery P."/>
            <person name="Pearson M."/>
            <person name="Howarth C."/>
            <person name="Larson L."/>
            <person name="Luoma S."/>
            <person name="White J."/>
            <person name="Alvarado L."/>
            <person name="Kodira C.D."/>
            <person name="Zeng Q."/>
            <person name="Oleary S."/>
            <person name="Yandava C."/>
            <person name="Denning D.W."/>
            <person name="Nierman W.C."/>
            <person name="Milne T."/>
            <person name="Madden K."/>
        </authorList>
    </citation>
    <scope>NUCLEOTIDE SEQUENCE [LARGE SCALE GENOMIC DNA]</scope>
    <source>
        <strain evidence="5">NIH 2624 / FGSC A1156</strain>
    </source>
</reference>
<dbReference type="InterPro" id="IPR050272">
    <property type="entry name" value="Isochorismatase-like_hydrls"/>
</dbReference>
<dbReference type="InterPro" id="IPR000868">
    <property type="entry name" value="Isochorismatase-like_dom"/>
</dbReference>
<dbReference type="SUPFAM" id="SSF52499">
    <property type="entry name" value="Isochorismatase-like hydrolases"/>
    <property type="match status" value="1"/>
</dbReference>
<dbReference type="eggNOG" id="ENOG502SMMI">
    <property type="taxonomic scope" value="Eukaryota"/>
</dbReference>
<dbReference type="EMBL" id="CH476597">
    <property type="protein sequence ID" value="EAU36242.1"/>
    <property type="molecule type" value="Genomic_DNA"/>
</dbReference>
<dbReference type="CDD" id="cd00431">
    <property type="entry name" value="cysteine_hydrolases"/>
    <property type="match status" value="1"/>
</dbReference>
<evidence type="ECO:0000313" key="4">
    <source>
        <dbReference type="EMBL" id="EAU36242.1"/>
    </source>
</evidence>
<organism evidence="4 5">
    <name type="scientific">Aspergillus terreus (strain NIH 2624 / FGSC A1156)</name>
    <dbReference type="NCBI Taxonomy" id="341663"/>
    <lineage>
        <taxon>Eukaryota</taxon>
        <taxon>Fungi</taxon>
        <taxon>Dikarya</taxon>
        <taxon>Ascomycota</taxon>
        <taxon>Pezizomycotina</taxon>
        <taxon>Eurotiomycetes</taxon>
        <taxon>Eurotiomycetidae</taxon>
        <taxon>Eurotiales</taxon>
        <taxon>Aspergillaceae</taxon>
        <taxon>Aspergillus</taxon>
        <taxon>Aspergillus subgen. Circumdati</taxon>
    </lineage>
</organism>
<protein>
    <recommendedName>
        <fullName evidence="3">Isochorismatase-like domain-containing protein</fullName>
    </recommendedName>
</protein>
<dbReference type="GeneID" id="4317328"/>
<accession>Q0CTL6</accession>
<dbReference type="STRING" id="341663.Q0CTL6"/>
<gene>
    <name evidence="4" type="ORF">ATEG_02968</name>
</gene>
<dbReference type="RefSeq" id="XP_001212146.1">
    <property type="nucleotide sequence ID" value="XM_001212146.1"/>
</dbReference>
<proteinExistence type="inferred from homology"/>
<keyword evidence="2" id="KW-0378">Hydrolase</keyword>
<name>Q0CTL6_ASPTN</name>
<dbReference type="GO" id="GO:0016787">
    <property type="term" value="F:hydrolase activity"/>
    <property type="evidence" value="ECO:0007669"/>
    <property type="project" value="UniProtKB-KW"/>
</dbReference>
<dbReference type="InterPro" id="IPR036380">
    <property type="entry name" value="Isochorismatase-like_sf"/>
</dbReference>
<dbReference type="Proteomes" id="UP000007963">
    <property type="component" value="Unassembled WGS sequence"/>
</dbReference>
<dbReference type="PANTHER" id="PTHR43540:SF9">
    <property type="entry name" value="FAMILY HYDROLASE, PUTATIVE (AFU_ORTHOLOGUE AFUA_2G08700)-RELATED"/>
    <property type="match status" value="1"/>
</dbReference>
<dbReference type="OMA" id="MRDTWNA"/>
<dbReference type="PANTHER" id="PTHR43540">
    <property type="entry name" value="PEROXYUREIDOACRYLATE/UREIDOACRYLATE AMIDOHYDROLASE-RELATED"/>
    <property type="match status" value="1"/>
</dbReference>
<dbReference type="VEuPathDB" id="FungiDB:ATEG_02968"/>
<dbReference type="AlphaFoldDB" id="Q0CTL6"/>
<comment type="similarity">
    <text evidence="1">Belongs to the isochorismatase family.</text>
</comment>
<dbReference type="Gene3D" id="3.40.50.850">
    <property type="entry name" value="Isochorismatase-like"/>
    <property type="match status" value="1"/>
</dbReference>
<sequence>MSPTQRVGNAKDNFWTYTPDTGQIDLSRGVSEDTPLLTLQTTTNPVRLNPETTALVIIDMQNFFLCPALRRPQAESKPTAGEKAAQVLVDTGIPAARQHQIRVVWLNWGLTEEDLACMPPGLMRTFGVYRAVHIPDEAKIVSAPASMAREKNPSLYRGLGADLGALNIGNSEVVEGGRVLMRDTWNAALYPPLEKEYSHSLAIAAAASGSSSRTPPKPDAIVYKNRMSGLWGASTELEELLKREGITTLLFAGVNTDQCVGGTLMDAFSKGYDCILLRDGVATCSPAAASEAWEYNCMNCWGFVTSCEVLKKAQYA</sequence>